<name>A0A3M7RKQ7_BRAPC</name>
<evidence type="ECO:0008006" key="4">
    <source>
        <dbReference type="Google" id="ProtNLM"/>
    </source>
</evidence>
<dbReference type="EMBL" id="REGN01003175">
    <property type="protein sequence ID" value="RNA24059.1"/>
    <property type="molecule type" value="Genomic_DNA"/>
</dbReference>
<feature type="chain" id="PRO_5017997672" description="Secreted protein" evidence="1">
    <location>
        <begin position="27"/>
        <end position="104"/>
    </location>
</feature>
<comment type="caution">
    <text evidence="2">The sequence shown here is derived from an EMBL/GenBank/DDBJ whole genome shotgun (WGS) entry which is preliminary data.</text>
</comment>
<evidence type="ECO:0000256" key="1">
    <source>
        <dbReference type="SAM" id="SignalP"/>
    </source>
</evidence>
<keyword evidence="3" id="KW-1185">Reference proteome</keyword>
<accession>A0A3M7RKQ7</accession>
<dbReference type="AlphaFoldDB" id="A0A3M7RKQ7"/>
<dbReference type="Proteomes" id="UP000276133">
    <property type="component" value="Unassembled WGS sequence"/>
</dbReference>
<keyword evidence="1" id="KW-0732">Signal</keyword>
<feature type="signal peptide" evidence="1">
    <location>
        <begin position="1"/>
        <end position="26"/>
    </location>
</feature>
<reference evidence="2 3" key="1">
    <citation type="journal article" date="2018" name="Sci. Rep.">
        <title>Genomic signatures of local adaptation to the degree of environmental predictability in rotifers.</title>
        <authorList>
            <person name="Franch-Gras L."/>
            <person name="Hahn C."/>
            <person name="Garcia-Roger E.M."/>
            <person name="Carmona M.J."/>
            <person name="Serra M."/>
            <person name="Gomez A."/>
        </authorList>
    </citation>
    <scope>NUCLEOTIDE SEQUENCE [LARGE SCALE GENOMIC DNA]</scope>
    <source>
        <strain evidence="2">HYR1</strain>
    </source>
</reference>
<proteinExistence type="predicted"/>
<protein>
    <recommendedName>
        <fullName evidence="4">Secreted protein</fullName>
    </recommendedName>
</protein>
<sequence>MHQITLSVMLAGFSVLRLLFKNLSQALFCEFEDLFLQLRPTECPGRYERMTIYGEIRGLFPYFLFAMSSQSIVRSYGQRSSCHSSSAVPIHKAFMRDSLEFLLA</sequence>
<gene>
    <name evidence="2" type="ORF">BpHYR1_043395</name>
</gene>
<organism evidence="2 3">
    <name type="scientific">Brachionus plicatilis</name>
    <name type="common">Marine rotifer</name>
    <name type="synonym">Brachionus muelleri</name>
    <dbReference type="NCBI Taxonomy" id="10195"/>
    <lineage>
        <taxon>Eukaryota</taxon>
        <taxon>Metazoa</taxon>
        <taxon>Spiralia</taxon>
        <taxon>Gnathifera</taxon>
        <taxon>Rotifera</taxon>
        <taxon>Eurotatoria</taxon>
        <taxon>Monogononta</taxon>
        <taxon>Pseudotrocha</taxon>
        <taxon>Ploima</taxon>
        <taxon>Brachionidae</taxon>
        <taxon>Brachionus</taxon>
    </lineage>
</organism>
<evidence type="ECO:0000313" key="3">
    <source>
        <dbReference type="Proteomes" id="UP000276133"/>
    </source>
</evidence>
<evidence type="ECO:0000313" key="2">
    <source>
        <dbReference type="EMBL" id="RNA24059.1"/>
    </source>
</evidence>